<dbReference type="SMART" id="SM00448">
    <property type="entry name" value="REC"/>
    <property type="match status" value="1"/>
</dbReference>
<dbReference type="GO" id="GO:0006355">
    <property type="term" value="P:regulation of DNA-templated transcription"/>
    <property type="evidence" value="ECO:0007669"/>
    <property type="project" value="InterPro"/>
</dbReference>
<reference evidence="10 11" key="1">
    <citation type="submission" date="2016-09" db="EMBL/GenBank/DDBJ databases">
        <title>Genome-resolved meta-omics ties microbial dynamics to process performance in biotechnology for thiocyanate degradation.</title>
        <authorList>
            <person name="Kantor R.S."/>
            <person name="Huddy R.J."/>
            <person name="Iyer R."/>
            <person name="Thomas B.C."/>
            <person name="Brown C.T."/>
            <person name="Anantharaman K."/>
            <person name="Tringe S."/>
            <person name="Hettich R.L."/>
            <person name="Harrison S.T."/>
            <person name="Banfield J.F."/>
        </authorList>
    </citation>
    <scope>NUCLEOTIDE SEQUENCE [LARGE SCALE GENOMIC DNA]</scope>
    <source>
        <strain evidence="10">59-99</strain>
    </source>
</reference>
<comment type="caution">
    <text evidence="10">The sequence shown here is derived from an EMBL/GenBank/DDBJ whole genome shotgun (WGS) entry which is preliminary data.</text>
</comment>
<dbReference type="FunFam" id="1.10.10.10:FF:000005">
    <property type="entry name" value="Two-component system response regulator"/>
    <property type="match status" value="1"/>
</dbReference>
<feature type="DNA-binding region" description="OmpR/PhoB-type" evidence="7">
    <location>
        <begin position="131"/>
        <end position="229"/>
    </location>
</feature>
<dbReference type="AlphaFoldDB" id="A0A1M3L3L4"/>
<dbReference type="CDD" id="cd00383">
    <property type="entry name" value="trans_reg_C"/>
    <property type="match status" value="1"/>
</dbReference>
<dbReference type="STRING" id="1895771.BGO89_08105"/>
<evidence type="ECO:0000256" key="6">
    <source>
        <dbReference type="PROSITE-ProRule" id="PRU00169"/>
    </source>
</evidence>
<dbReference type="PANTHER" id="PTHR48111:SF22">
    <property type="entry name" value="REGULATOR OF RPOS"/>
    <property type="match status" value="1"/>
</dbReference>
<evidence type="ECO:0000259" key="9">
    <source>
        <dbReference type="PROSITE" id="PS51755"/>
    </source>
</evidence>
<feature type="modified residue" description="4-aspartylphosphate" evidence="6">
    <location>
        <position position="52"/>
    </location>
</feature>
<evidence type="ECO:0000256" key="7">
    <source>
        <dbReference type="PROSITE-ProRule" id="PRU01091"/>
    </source>
</evidence>
<dbReference type="InterPro" id="IPR039420">
    <property type="entry name" value="WalR-like"/>
</dbReference>
<dbReference type="CDD" id="cd19935">
    <property type="entry name" value="REC_OmpR_CusR-like"/>
    <property type="match status" value="1"/>
</dbReference>
<dbReference type="GO" id="GO:0032993">
    <property type="term" value="C:protein-DNA complex"/>
    <property type="evidence" value="ECO:0007669"/>
    <property type="project" value="TreeGrafter"/>
</dbReference>
<evidence type="ECO:0000256" key="3">
    <source>
        <dbReference type="ARBA" id="ARBA00023015"/>
    </source>
</evidence>
<evidence type="ECO:0000256" key="4">
    <source>
        <dbReference type="ARBA" id="ARBA00023125"/>
    </source>
</evidence>
<proteinExistence type="predicted"/>
<evidence type="ECO:0000256" key="1">
    <source>
        <dbReference type="ARBA" id="ARBA00022553"/>
    </source>
</evidence>
<sequence length="230" mass="25403">MKRILLVEDELHVVGFITKGLAEEGYEISVALDGATGLGMAMADPYDLVILDIMLPDMNGLDVCKQIRTSGSTVPILFLTALSTAENVAHGLNVGADDYLVKPFKFIELHARVKALLRRMDTMVDARNVTTDVYTLADLVVDDRAKTVKRGDVQIGLTATEYRLLLALIRSKGIVLSRMDLLESAWDINHSVGTNVVDVYINYLRKKLEKGNSVRLIHTVIGMGYVLREA</sequence>
<dbReference type="Pfam" id="PF00486">
    <property type="entry name" value="Trans_reg_C"/>
    <property type="match status" value="1"/>
</dbReference>
<dbReference type="Pfam" id="PF00072">
    <property type="entry name" value="Response_reg"/>
    <property type="match status" value="1"/>
</dbReference>
<dbReference type="GO" id="GO:0000976">
    <property type="term" value="F:transcription cis-regulatory region binding"/>
    <property type="evidence" value="ECO:0007669"/>
    <property type="project" value="TreeGrafter"/>
</dbReference>
<dbReference type="EMBL" id="MKVH01000008">
    <property type="protein sequence ID" value="OJX59947.1"/>
    <property type="molecule type" value="Genomic_DNA"/>
</dbReference>
<dbReference type="PROSITE" id="PS50110">
    <property type="entry name" value="RESPONSE_REGULATORY"/>
    <property type="match status" value="1"/>
</dbReference>
<keyword evidence="3" id="KW-0805">Transcription regulation</keyword>
<protein>
    <submittedName>
        <fullName evidence="10">DNA-binding response regulator</fullName>
    </submittedName>
</protein>
<dbReference type="PROSITE" id="PS51755">
    <property type="entry name" value="OMPR_PHOB"/>
    <property type="match status" value="1"/>
</dbReference>
<organism evidence="10 11">
    <name type="scientific">Candidatus Kapaibacterium thiocyanatum</name>
    <dbReference type="NCBI Taxonomy" id="1895771"/>
    <lineage>
        <taxon>Bacteria</taxon>
        <taxon>Pseudomonadati</taxon>
        <taxon>Candidatus Kapaibacteriota</taxon>
        <taxon>Candidatus Kapaibacteriia</taxon>
        <taxon>Candidatus Kapaibacteriales</taxon>
        <taxon>Candidatus Kapaibacteriaceae</taxon>
        <taxon>Candidatus Kapaibacterium</taxon>
    </lineage>
</organism>
<dbReference type="Proteomes" id="UP000184233">
    <property type="component" value="Unassembled WGS sequence"/>
</dbReference>
<evidence type="ECO:0000313" key="11">
    <source>
        <dbReference type="Proteomes" id="UP000184233"/>
    </source>
</evidence>
<feature type="domain" description="Response regulatory" evidence="8">
    <location>
        <begin position="3"/>
        <end position="117"/>
    </location>
</feature>
<dbReference type="Gene3D" id="6.10.250.690">
    <property type="match status" value="1"/>
</dbReference>
<dbReference type="SUPFAM" id="SSF52172">
    <property type="entry name" value="CheY-like"/>
    <property type="match status" value="1"/>
</dbReference>
<evidence type="ECO:0000313" key="10">
    <source>
        <dbReference type="EMBL" id="OJX59947.1"/>
    </source>
</evidence>
<feature type="domain" description="OmpR/PhoB-type" evidence="9">
    <location>
        <begin position="131"/>
        <end position="229"/>
    </location>
</feature>
<dbReference type="InterPro" id="IPR036388">
    <property type="entry name" value="WH-like_DNA-bd_sf"/>
</dbReference>
<dbReference type="SMART" id="SM00862">
    <property type="entry name" value="Trans_reg_C"/>
    <property type="match status" value="1"/>
</dbReference>
<dbReference type="Gene3D" id="1.10.10.10">
    <property type="entry name" value="Winged helix-like DNA-binding domain superfamily/Winged helix DNA-binding domain"/>
    <property type="match status" value="1"/>
</dbReference>
<keyword evidence="5" id="KW-0804">Transcription</keyword>
<dbReference type="InterPro" id="IPR001867">
    <property type="entry name" value="OmpR/PhoB-type_DNA-bd"/>
</dbReference>
<dbReference type="Gene3D" id="3.40.50.2300">
    <property type="match status" value="1"/>
</dbReference>
<dbReference type="SUPFAM" id="SSF46894">
    <property type="entry name" value="C-terminal effector domain of the bipartite response regulators"/>
    <property type="match status" value="1"/>
</dbReference>
<dbReference type="GO" id="GO:0000156">
    <property type="term" value="F:phosphorelay response regulator activity"/>
    <property type="evidence" value="ECO:0007669"/>
    <property type="project" value="TreeGrafter"/>
</dbReference>
<keyword evidence="4 7" id="KW-0238">DNA-binding</keyword>
<gene>
    <name evidence="10" type="ORF">BGO89_08105</name>
</gene>
<evidence type="ECO:0000256" key="5">
    <source>
        <dbReference type="ARBA" id="ARBA00023163"/>
    </source>
</evidence>
<keyword evidence="2" id="KW-0902">Two-component regulatory system</keyword>
<dbReference type="GO" id="GO:0005829">
    <property type="term" value="C:cytosol"/>
    <property type="evidence" value="ECO:0007669"/>
    <property type="project" value="TreeGrafter"/>
</dbReference>
<evidence type="ECO:0000259" key="8">
    <source>
        <dbReference type="PROSITE" id="PS50110"/>
    </source>
</evidence>
<dbReference type="FunFam" id="3.40.50.2300:FF:000001">
    <property type="entry name" value="DNA-binding response regulator PhoB"/>
    <property type="match status" value="1"/>
</dbReference>
<accession>A0A1M3L3L4</accession>
<keyword evidence="1 6" id="KW-0597">Phosphoprotein</keyword>
<dbReference type="InterPro" id="IPR016032">
    <property type="entry name" value="Sig_transdc_resp-reg_C-effctor"/>
</dbReference>
<name>A0A1M3L3L4_9BACT</name>
<evidence type="ECO:0000256" key="2">
    <source>
        <dbReference type="ARBA" id="ARBA00023012"/>
    </source>
</evidence>
<dbReference type="InterPro" id="IPR001789">
    <property type="entry name" value="Sig_transdc_resp-reg_receiver"/>
</dbReference>
<dbReference type="InterPro" id="IPR011006">
    <property type="entry name" value="CheY-like_superfamily"/>
</dbReference>
<dbReference type="PANTHER" id="PTHR48111">
    <property type="entry name" value="REGULATOR OF RPOS"/>
    <property type="match status" value="1"/>
</dbReference>